<keyword evidence="17" id="KW-1185">Reference proteome</keyword>
<keyword evidence="7 12" id="KW-0648">Protein biosynthesis</keyword>
<evidence type="ECO:0000256" key="2">
    <source>
        <dbReference type="ARBA" id="ARBA00011245"/>
    </source>
</evidence>
<dbReference type="InterPro" id="IPR001412">
    <property type="entry name" value="aa-tRNA-synth_I_CS"/>
</dbReference>
<dbReference type="CDD" id="cd00817">
    <property type="entry name" value="ValRS_core"/>
    <property type="match status" value="1"/>
</dbReference>
<dbReference type="InterPro" id="IPR002303">
    <property type="entry name" value="Valyl-tRNA_ligase"/>
</dbReference>
<comment type="function">
    <text evidence="12">Catalyzes the attachment of valine to tRNA(Val). As ValRS can inadvertently accommodate and process structurally similar amino acids such as threonine, to avoid such errors, it has a 'posttransfer' editing activity that hydrolyzes mischarged Thr-tRNA(Val) in a tRNA-dependent manner.</text>
</comment>
<dbReference type="GO" id="GO:0002161">
    <property type="term" value="F:aminoacyl-tRNA deacylase activity"/>
    <property type="evidence" value="ECO:0007669"/>
    <property type="project" value="InterPro"/>
</dbReference>
<comment type="domain">
    <text evidence="12">The C-terminal coiled-coil domain is crucial for aminoacylation activity.</text>
</comment>
<evidence type="ECO:0000259" key="15">
    <source>
        <dbReference type="Pfam" id="PF10458"/>
    </source>
</evidence>
<dbReference type="SUPFAM" id="SSF47323">
    <property type="entry name" value="Anticodon-binding domain of a subclass of class I aminoacyl-tRNA synthetases"/>
    <property type="match status" value="1"/>
</dbReference>
<comment type="catalytic activity">
    <reaction evidence="10 12">
        <text>tRNA(Val) + L-valine + ATP = L-valyl-tRNA(Val) + AMP + diphosphate</text>
        <dbReference type="Rhea" id="RHEA:10704"/>
        <dbReference type="Rhea" id="RHEA-COMP:9672"/>
        <dbReference type="Rhea" id="RHEA-COMP:9708"/>
        <dbReference type="ChEBI" id="CHEBI:30616"/>
        <dbReference type="ChEBI" id="CHEBI:33019"/>
        <dbReference type="ChEBI" id="CHEBI:57762"/>
        <dbReference type="ChEBI" id="CHEBI:78442"/>
        <dbReference type="ChEBI" id="CHEBI:78537"/>
        <dbReference type="ChEBI" id="CHEBI:456215"/>
        <dbReference type="EC" id="6.1.1.9"/>
    </reaction>
</comment>
<evidence type="ECO:0000256" key="12">
    <source>
        <dbReference type="HAMAP-Rule" id="MF_02004"/>
    </source>
</evidence>
<proteinExistence type="inferred from homology"/>
<dbReference type="InterPro" id="IPR013155">
    <property type="entry name" value="M/V/L/I-tRNA-synth_anticd-bd"/>
</dbReference>
<dbReference type="AlphaFoldDB" id="A0A2S7TZJ1"/>
<evidence type="ECO:0000313" key="17">
    <source>
        <dbReference type="Proteomes" id="UP000239907"/>
    </source>
</evidence>
<protein>
    <recommendedName>
        <fullName evidence="12">Valine--tRNA ligase</fullName>
        <ecNumber evidence="12">6.1.1.9</ecNumber>
    </recommendedName>
    <alternativeName>
        <fullName evidence="12">Valyl-tRNA synthetase</fullName>
        <shortName evidence="12">ValRS</shortName>
    </alternativeName>
</protein>
<dbReference type="InterPro" id="IPR014729">
    <property type="entry name" value="Rossmann-like_a/b/a_fold"/>
</dbReference>
<dbReference type="PRINTS" id="PR00986">
    <property type="entry name" value="TRNASYNTHVAL"/>
</dbReference>
<dbReference type="InterPro" id="IPR002300">
    <property type="entry name" value="aa-tRNA-synth_Ia"/>
</dbReference>
<dbReference type="FunFam" id="3.40.50.620:FF:000032">
    <property type="entry name" value="Valine--tRNA ligase"/>
    <property type="match status" value="1"/>
</dbReference>
<dbReference type="HAMAP" id="MF_02004">
    <property type="entry name" value="Val_tRNA_synth_type1"/>
    <property type="match status" value="1"/>
</dbReference>
<dbReference type="InterPro" id="IPR019499">
    <property type="entry name" value="Val-tRNA_synth_tRNA-bd"/>
</dbReference>
<dbReference type="InterPro" id="IPR009008">
    <property type="entry name" value="Val/Leu/Ile-tRNA-synth_edit"/>
</dbReference>
<evidence type="ECO:0000256" key="3">
    <source>
        <dbReference type="ARBA" id="ARBA00022490"/>
    </source>
</evidence>
<dbReference type="InterPro" id="IPR009080">
    <property type="entry name" value="tRNAsynth_Ia_anticodon-bd"/>
</dbReference>
<dbReference type="CDD" id="cd07962">
    <property type="entry name" value="Anticodon_Ia_Val"/>
    <property type="match status" value="1"/>
</dbReference>
<dbReference type="Pfam" id="PF08264">
    <property type="entry name" value="Anticodon_1"/>
    <property type="match status" value="1"/>
</dbReference>
<evidence type="ECO:0000256" key="8">
    <source>
        <dbReference type="ARBA" id="ARBA00023054"/>
    </source>
</evidence>
<evidence type="ECO:0000259" key="13">
    <source>
        <dbReference type="Pfam" id="PF00133"/>
    </source>
</evidence>
<feature type="domain" description="Valyl-tRNA synthetase tRNA-binding arm" evidence="15">
    <location>
        <begin position="844"/>
        <end position="904"/>
    </location>
</feature>
<dbReference type="PROSITE" id="PS00178">
    <property type="entry name" value="AA_TRNA_LIGASE_I"/>
    <property type="match status" value="1"/>
</dbReference>
<dbReference type="GO" id="GO:0005829">
    <property type="term" value="C:cytosol"/>
    <property type="evidence" value="ECO:0007669"/>
    <property type="project" value="TreeGrafter"/>
</dbReference>
<evidence type="ECO:0000256" key="11">
    <source>
        <dbReference type="ARBA" id="ARBA00060830"/>
    </source>
</evidence>
<accession>A0A2S7TZJ1</accession>
<feature type="domain" description="Aminoacyl-tRNA synthetase class Ia" evidence="13">
    <location>
        <begin position="36"/>
        <end position="594"/>
    </location>
</feature>
<keyword evidence="4 12" id="KW-0436">Ligase</keyword>
<dbReference type="Proteomes" id="UP000239907">
    <property type="component" value="Unassembled WGS sequence"/>
</dbReference>
<dbReference type="PANTHER" id="PTHR11946:SF93">
    <property type="entry name" value="VALINE--TRNA LIGASE, CHLOROPLASTIC_MITOCHONDRIAL 2"/>
    <property type="match status" value="1"/>
</dbReference>
<evidence type="ECO:0000256" key="5">
    <source>
        <dbReference type="ARBA" id="ARBA00022741"/>
    </source>
</evidence>
<comment type="subunit">
    <text evidence="2 12">Monomer.</text>
</comment>
<keyword evidence="5 12" id="KW-0547">Nucleotide-binding</keyword>
<feature type="coiled-coil region" evidence="12">
    <location>
        <begin position="842"/>
        <end position="904"/>
    </location>
</feature>
<dbReference type="Gene3D" id="1.10.287.380">
    <property type="entry name" value="Valyl-tRNA synthetase, C-terminal domain"/>
    <property type="match status" value="1"/>
</dbReference>
<evidence type="ECO:0000256" key="6">
    <source>
        <dbReference type="ARBA" id="ARBA00022840"/>
    </source>
</evidence>
<dbReference type="PANTHER" id="PTHR11946">
    <property type="entry name" value="VALYL-TRNA SYNTHETASES"/>
    <property type="match status" value="1"/>
</dbReference>
<dbReference type="InterPro" id="IPR010978">
    <property type="entry name" value="tRNA-bd_arm"/>
</dbReference>
<evidence type="ECO:0000313" key="16">
    <source>
        <dbReference type="EMBL" id="PQJ27373.1"/>
    </source>
</evidence>
<comment type="similarity">
    <text evidence="11 12">Belongs to the class-I aminoacyl-tRNA synthetase family. ValS type 1 subfamily.</text>
</comment>
<feature type="domain" description="Methionyl/Valyl/Leucyl/Isoleucyl-tRNA synthetase anticodon-binding" evidence="14">
    <location>
        <begin position="638"/>
        <end position="787"/>
    </location>
</feature>
<dbReference type="GO" id="GO:0005524">
    <property type="term" value="F:ATP binding"/>
    <property type="evidence" value="ECO:0007669"/>
    <property type="project" value="UniProtKB-UniRule"/>
</dbReference>
<comment type="caution">
    <text evidence="12">Lacks conserved residue(s) required for the propagation of feature annotation.</text>
</comment>
<dbReference type="RefSeq" id="WP_240610541.1">
    <property type="nucleotide sequence ID" value="NZ_MQWA01000001.1"/>
</dbReference>
<dbReference type="NCBIfam" id="TIGR00422">
    <property type="entry name" value="valS"/>
    <property type="match status" value="1"/>
</dbReference>
<sequence>MTRLIAGWLYKGKTSRYEATMSELPKAYEPQAVEKQWYEAWTANKCFQADENSSKEGYSIVIPPPNVTGILHIGHVLNNSIQDILARRARQQGKEVLWLPGTDHAGIATQTKVEKKVRDEEGTTRRELGREEFLKRVWDWKDEHGGIIIQQLKRLGCSCDWDRERFTMDDDYSAQVSKVFVDLFNEGLIYRGKRMVNWCPKSLTALSDEEVIMKPKVSKLYFMKYELVDAPGEFLEISTTRPETLMGDIAVAVNPDDERFKKFVGRKVRRPFPAAEIEIIADDHVDVEFGTGCLKITPAHDKADFEIGERHNLEIIDVLHADGTINCPEVPELDGLDRFQARRKAAAMLEEMGLLIKVEEYENNVGFSERADVVIEPRISMQWFLKYPAVKEATDAVNNGDITFRPKRWESTYNNWMGNLQDWCISRQLWWGHQIPVWYRKEKSFELREKESLDMNDLKSGDIYVGVEPPTDGSEWERDEDVMDTWFSSWLWPFATMDESTKKKFYPTADLVTGPDIIFFWVARMIMAGYRFADQLPFKNVFFTSIVRDDKGRKMSKQLGNSPDPLDLMDKFGADGLRFGLMRIAPTGTDIKFDEDTISEGRNFANKLYNACRFRQIQGAGVIALDSFDKLDSHHIDILAKLDKLDVNLDAAYDNYRFNDVTGQLYEFFWTEYCDKFLEAIKFDFRSDDESAKARTLAVIDTVLARYLAHLHPLMPHITEELSAKMGYLPAGQFLMTSTTDKTPVLTGLSAEKVEEGQQIAASLYETAGRLRNLKSEYNLASSKDVKFVVKPIADWVGGECDTLATLAGAKEIQLQADYDPPQGTPAAVTTFGEVYMPLDGLIDMDAEKSRLDKEIAKITKEVEKAGKKLSNPNFIERAKPEVVDVERARLAEWEGKLEQLRSMRGALA</sequence>
<comment type="domain">
    <text evidence="12">ValRS has two distinct active sites: one for aminoacylation and one for editing. The misactivated threonine is translocated from the active site to the editing site.</text>
</comment>
<dbReference type="Gene3D" id="3.90.740.10">
    <property type="entry name" value="Valyl/Leucyl/Isoleucyl-tRNA synthetase, editing domain"/>
    <property type="match status" value="1"/>
</dbReference>
<evidence type="ECO:0000256" key="9">
    <source>
        <dbReference type="ARBA" id="ARBA00023146"/>
    </source>
</evidence>
<keyword evidence="6 12" id="KW-0067">ATP-binding</keyword>
<dbReference type="GO" id="GO:0004832">
    <property type="term" value="F:valine-tRNA ligase activity"/>
    <property type="evidence" value="ECO:0007669"/>
    <property type="project" value="UniProtKB-UniRule"/>
</dbReference>
<organism evidence="16 17">
    <name type="scientific">Rubritalea profundi</name>
    <dbReference type="NCBI Taxonomy" id="1658618"/>
    <lineage>
        <taxon>Bacteria</taxon>
        <taxon>Pseudomonadati</taxon>
        <taxon>Verrucomicrobiota</taxon>
        <taxon>Verrucomicrobiia</taxon>
        <taxon>Verrucomicrobiales</taxon>
        <taxon>Rubritaleaceae</taxon>
        <taxon>Rubritalea</taxon>
    </lineage>
</organism>
<keyword evidence="3 12" id="KW-0963">Cytoplasm</keyword>
<gene>
    <name evidence="12" type="primary">valS</name>
    <name evidence="16" type="ORF">BSZ32_01915</name>
</gene>
<name>A0A2S7TZJ1_9BACT</name>
<keyword evidence="9 12" id="KW-0030">Aminoacyl-tRNA synthetase</keyword>
<dbReference type="Pfam" id="PF10458">
    <property type="entry name" value="Val_tRNA-synt_C"/>
    <property type="match status" value="1"/>
</dbReference>
<dbReference type="InterPro" id="IPR033705">
    <property type="entry name" value="Anticodon_Ia_Val"/>
</dbReference>
<evidence type="ECO:0000256" key="10">
    <source>
        <dbReference type="ARBA" id="ARBA00047552"/>
    </source>
</evidence>
<reference evidence="16 17" key="1">
    <citation type="submission" date="2016-12" db="EMBL/GenBank/DDBJ databases">
        <title>Study of bacterial adaptation to deep sea.</title>
        <authorList>
            <person name="Song J."/>
            <person name="Yoshizawa S."/>
            <person name="Kogure K."/>
        </authorList>
    </citation>
    <scope>NUCLEOTIDE SEQUENCE [LARGE SCALE GENOMIC DNA]</scope>
    <source>
        <strain evidence="16 17">SAORIC-165</strain>
    </source>
</reference>
<feature type="binding site" evidence="12">
    <location>
        <position position="557"/>
    </location>
    <ligand>
        <name>ATP</name>
        <dbReference type="ChEBI" id="CHEBI:30616"/>
    </ligand>
</feature>
<keyword evidence="8 12" id="KW-0175">Coiled coil</keyword>
<dbReference type="Gene3D" id="3.40.50.620">
    <property type="entry name" value="HUPs"/>
    <property type="match status" value="2"/>
</dbReference>
<dbReference type="InterPro" id="IPR037118">
    <property type="entry name" value="Val-tRNA_synth_C_sf"/>
</dbReference>
<dbReference type="EC" id="6.1.1.9" evidence="12"/>
<evidence type="ECO:0000256" key="1">
    <source>
        <dbReference type="ARBA" id="ARBA00004496"/>
    </source>
</evidence>
<feature type="short sequence motif" description="'HIGH' region" evidence="12">
    <location>
        <begin position="65"/>
        <end position="75"/>
    </location>
</feature>
<dbReference type="Pfam" id="PF00133">
    <property type="entry name" value="tRNA-synt_1"/>
    <property type="match status" value="1"/>
</dbReference>
<dbReference type="EMBL" id="MQWA01000001">
    <property type="protein sequence ID" value="PQJ27373.1"/>
    <property type="molecule type" value="Genomic_DNA"/>
</dbReference>
<dbReference type="GO" id="GO:0006438">
    <property type="term" value="P:valyl-tRNA aminoacylation"/>
    <property type="evidence" value="ECO:0007669"/>
    <property type="project" value="UniProtKB-UniRule"/>
</dbReference>
<dbReference type="NCBIfam" id="NF004349">
    <property type="entry name" value="PRK05729.1"/>
    <property type="match status" value="1"/>
</dbReference>
<evidence type="ECO:0000259" key="14">
    <source>
        <dbReference type="Pfam" id="PF08264"/>
    </source>
</evidence>
<dbReference type="FunFam" id="1.10.287.380:FF:000001">
    <property type="entry name" value="Valine--tRNA ligase"/>
    <property type="match status" value="1"/>
</dbReference>
<evidence type="ECO:0000256" key="4">
    <source>
        <dbReference type="ARBA" id="ARBA00022598"/>
    </source>
</evidence>
<dbReference type="SUPFAM" id="SSF52374">
    <property type="entry name" value="Nucleotidylyl transferase"/>
    <property type="match status" value="1"/>
</dbReference>
<comment type="caution">
    <text evidence="16">The sequence shown here is derived from an EMBL/GenBank/DDBJ whole genome shotgun (WGS) entry which is preliminary data.</text>
</comment>
<dbReference type="Gene3D" id="1.10.730.10">
    <property type="entry name" value="Isoleucyl-tRNA Synthetase, Domain 1"/>
    <property type="match status" value="1"/>
</dbReference>
<dbReference type="SUPFAM" id="SSF46589">
    <property type="entry name" value="tRNA-binding arm"/>
    <property type="match status" value="1"/>
</dbReference>
<dbReference type="SUPFAM" id="SSF50677">
    <property type="entry name" value="ValRS/IleRS/LeuRS editing domain"/>
    <property type="match status" value="1"/>
</dbReference>
<evidence type="ECO:0000256" key="7">
    <source>
        <dbReference type="ARBA" id="ARBA00022917"/>
    </source>
</evidence>
<comment type="subcellular location">
    <subcellularLocation>
        <location evidence="1 12">Cytoplasm</location>
    </subcellularLocation>
</comment>